<dbReference type="Proteomes" id="UP000053989">
    <property type="component" value="Unassembled WGS sequence"/>
</dbReference>
<dbReference type="HOGENOM" id="CLU_000445_114_44_1"/>
<feature type="region of interest" description="Disordered" evidence="7">
    <location>
        <begin position="143"/>
        <end position="169"/>
    </location>
</feature>
<gene>
    <name evidence="10" type="ORF">SCLCIDRAFT_137009</name>
</gene>
<dbReference type="EMBL" id="KN822156">
    <property type="protein sequence ID" value="KIM54347.1"/>
    <property type="molecule type" value="Genomic_DNA"/>
</dbReference>
<keyword evidence="11" id="KW-1185">Reference proteome</keyword>
<dbReference type="SUPFAM" id="SSF55781">
    <property type="entry name" value="GAF domain-like"/>
    <property type="match status" value="1"/>
</dbReference>
<feature type="compositionally biased region" description="Polar residues" evidence="7">
    <location>
        <begin position="1"/>
        <end position="11"/>
    </location>
</feature>
<evidence type="ECO:0000256" key="5">
    <source>
        <dbReference type="ARBA" id="ARBA00022777"/>
    </source>
</evidence>
<dbReference type="SUPFAM" id="SSF47384">
    <property type="entry name" value="Homodimeric domain of signal transducing histidine kinase"/>
    <property type="match status" value="1"/>
</dbReference>
<dbReference type="PROSITE" id="PS50110">
    <property type="entry name" value="RESPONSE_REGULATORY"/>
    <property type="match status" value="1"/>
</dbReference>
<dbReference type="InterPro" id="IPR005467">
    <property type="entry name" value="His_kinase_dom"/>
</dbReference>
<feature type="region of interest" description="Disordered" evidence="7">
    <location>
        <begin position="300"/>
        <end position="395"/>
    </location>
</feature>
<dbReference type="InterPro" id="IPR001789">
    <property type="entry name" value="Sig_transdc_resp-reg_receiver"/>
</dbReference>
<dbReference type="GO" id="GO:0009927">
    <property type="term" value="F:histidine phosphotransfer kinase activity"/>
    <property type="evidence" value="ECO:0007669"/>
    <property type="project" value="TreeGrafter"/>
</dbReference>
<dbReference type="EC" id="2.7.13.3" evidence="2"/>
<dbReference type="Gene3D" id="1.10.287.130">
    <property type="match status" value="1"/>
</dbReference>
<dbReference type="STRING" id="1036808.A0A0C2ZP14"/>
<dbReference type="InterPro" id="IPR003661">
    <property type="entry name" value="HisK_dim/P_dom"/>
</dbReference>
<dbReference type="Pfam" id="PF00512">
    <property type="entry name" value="HisKA"/>
    <property type="match status" value="1"/>
</dbReference>
<dbReference type="SUPFAM" id="SSF52172">
    <property type="entry name" value="CheY-like"/>
    <property type="match status" value="1"/>
</dbReference>
<feature type="region of interest" description="Disordered" evidence="7">
    <location>
        <begin position="1"/>
        <end position="117"/>
    </location>
</feature>
<dbReference type="PROSITE" id="PS50109">
    <property type="entry name" value="HIS_KIN"/>
    <property type="match status" value="1"/>
</dbReference>
<evidence type="ECO:0000256" key="7">
    <source>
        <dbReference type="SAM" id="MobiDB-lite"/>
    </source>
</evidence>
<dbReference type="InterPro" id="IPR003018">
    <property type="entry name" value="GAF"/>
</dbReference>
<evidence type="ECO:0000313" key="10">
    <source>
        <dbReference type="EMBL" id="KIM54347.1"/>
    </source>
</evidence>
<dbReference type="OrthoDB" id="21225at2759"/>
<dbReference type="FunFam" id="1.10.287.130:FF:000023">
    <property type="entry name" value="Sensor histidine kinase/response regulator, putative"/>
    <property type="match status" value="1"/>
</dbReference>
<evidence type="ECO:0000259" key="8">
    <source>
        <dbReference type="PROSITE" id="PS50109"/>
    </source>
</evidence>
<evidence type="ECO:0000256" key="1">
    <source>
        <dbReference type="ARBA" id="ARBA00000085"/>
    </source>
</evidence>
<dbReference type="Gene3D" id="3.40.50.2300">
    <property type="match status" value="1"/>
</dbReference>
<organism evidence="10 11">
    <name type="scientific">Scleroderma citrinum Foug A</name>
    <dbReference type="NCBI Taxonomy" id="1036808"/>
    <lineage>
        <taxon>Eukaryota</taxon>
        <taxon>Fungi</taxon>
        <taxon>Dikarya</taxon>
        <taxon>Basidiomycota</taxon>
        <taxon>Agaricomycotina</taxon>
        <taxon>Agaricomycetes</taxon>
        <taxon>Agaricomycetidae</taxon>
        <taxon>Boletales</taxon>
        <taxon>Sclerodermatineae</taxon>
        <taxon>Sclerodermataceae</taxon>
        <taxon>Scleroderma</taxon>
    </lineage>
</organism>
<feature type="region of interest" description="Disordered" evidence="7">
    <location>
        <begin position="1300"/>
        <end position="1325"/>
    </location>
</feature>
<accession>A0A0C2ZP14</accession>
<reference evidence="10 11" key="1">
    <citation type="submission" date="2014-04" db="EMBL/GenBank/DDBJ databases">
        <authorList>
            <consortium name="DOE Joint Genome Institute"/>
            <person name="Kuo A."/>
            <person name="Kohler A."/>
            <person name="Nagy L.G."/>
            <person name="Floudas D."/>
            <person name="Copeland A."/>
            <person name="Barry K.W."/>
            <person name="Cichocki N."/>
            <person name="Veneault-Fourrey C."/>
            <person name="LaButti K."/>
            <person name="Lindquist E.A."/>
            <person name="Lipzen A."/>
            <person name="Lundell T."/>
            <person name="Morin E."/>
            <person name="Murat C."/>
            <person name="Sun H."/>
            <person name="Tunlid A."/>
            <person name="Henrissat B."/>
            <person name="Grigoriev I.V."/>
            <person name="Hibbett D.S."/>
            <person name="Martin F."/>
            <person name="Nordberg H.P."/>
            <person name="Cantor M.N."/>
            <person name="Hua S.X."/>
        </authorList>
    </citation>
    <scope>NUCLEOTIDE SEQUENCE [LARGE SCALE GENOMIC DNA]</scope>
    <source>
        <strain evidence="10 11">Foug A</strain>
    </source>
</reference>
<keyword evidence="5" id="KW-0418">Kinase</keyword>
<dbReference type="Pfam" id="PF02518">
    <property type="entry name" value="HATPase_c"/>
    <property type="match status" value="1"/>
</dbReference>
<name>A0A0C2ZP14_9AGAM</name>
<evidence type="ECO:0000256" key="6">
    <source>
        <dbReference type="PROSITE-ProRule" id="PRU00169"/>
    </source>
</evidence>
<dbReference type="InterPro" id="IPR004358">
    <property type="entry name" value="Sig_transdc_His_kin-like_C"/>
</dbReference>
<dbReference type="PANTHER" id="PTHR43047">
    <property type="entry name" value="TWO-COMPONENT HISTIDINE PROTEIN KINASE"/>
    <property type="match status" value="1"/>
</dbReference>
<dbReference type="CDD" id="cd00082">
    <property type="entry name" value="HisKA"/>
    <property type="match status" value="1"/>
</dbReference>
<dbReference type="SMART" id="SM00388">
    <property type="entry name" value="HisKA"/>
    <property type="match status" value="1"/>
</dbReference>
<dbReference type="SMART" id="SM00387">
    <property type="entry name" value="HATPase_c"/>
    <property type="match status" value="1"/>
</dbReference>
<sequence>MEDTTTSSHAGTSKRPFPPLGTPFPVIQDPSFQMPVPRFPQSPERPRRPSRPATASIVERSPLFALLDPSTSSISSGLQPSGYTHSNPEPSECDGSSSGEICGKLGSTPRGSDCRSDSYNSDYDWVSFMTAYASGQWNPHRTPYPPRPVLESPLRSVQNASSRLPKSPSSLLKPMPLVHTVSDSFLSGRAVVLADAAARTDDFHKAQGSSALPSDKLFSKLTSPGPSLMGRRFLKSFNDIRHPTGGQPLHLSLDGTQNMNFSSDATTAAATMRVAAARVNISPLALPSPEHELTDPMRGVHAAIPGSHPPNCSPPVSQGTPGSGRKTRLGSFWEGTQDIGEDTERLPTILGSDPGSPLRSEVDETTSNAQSVDHPPSSLPPQPATAPISRSGANTDEDYFTVASTRTNSIDAHPRGPVLEVPSQWQEYVNLRQDTEPIDPNVTTVPALPRRICLTRQTSSPLPEIRARDKILPGGRSVSDTISSYRIGRAAKEEHMFSELGYLAPPNPPDELERRRALYKFNIWNTAPDINFDRIAHLVKLVFNTKFVLISLLDGTEQWFKSQCGTSLERCPRIASFCAHAILQRGDEPTVVLDTHTDWRFARNPFVIGPPFSRFYAGAPLRTHDGYNIGCLSLMDDSPRQDFTPRQRHTLKEFAAIVMREMELWRDKIQLRIRDKIQTSMEHFSRECLEIDQQESRKADIYTSASMDRVYDRAAKLVKRTLDVEEVLVMDVSHCEVLETLNSEATVSVVMHHGTSTRATSRTLTADEQSKLNAFFNQYPEGKISEGILPVCFRPFIPTHIQYALTVPVFNIDKRPFALICAYNACDPSRRFLEGHELSYLRAIGVIILSAVLKRRMVLADQAKGLFISNISHELRTPLHGILAAAELLVDTPLNHSQISFLHTVQACGTSLVETVNHVLDFTKLSGNVKSGGVDNVITRSRVDLEQLVEEAIDGSWIGYCARASALRESEIGSVYAPMLDQRTSSVMTAPASAQNVEIVINFWTQGWTLKCDKGGIRRVLMNLFGNSLKFTSQGYVHVSLRQVSPPEENGTVKIELSVSDTGKGISQNFLKNHLFHPFSQENPLQTGTGLGLAIVSSIVQSPSVAGKVEVVSEEGVGTEIKVVFETEILNEPYNLQEPFVFEDPQRPLLISLLGFRRRSRGVQLMYEVLCKYLQTWWGFALRQEGDELGDIVILNEDPSPVVTALEQMATHRSFIILSSSRGSPRVMGICNAYESNGGFCHIVHKPGGPYRLRAALKQLLRSRKRHQQRMSSFTSTGVASDDSVSVHSMFMDDLVGPEKRRRGSMDTWSHYPRSPPMPPGSELAGPVFAEPDGDVIFRHLDTESNMPQGIYGSVVSSGAGRTLLRKASGDEIHRPKRVLVVEDNCILRSLLIKWLTKKGFDYREATDGREGVDVFRSEGPFDVVLLDLSMPVLDGVGATVEIRQIERAGPAQRSSVILALTGMSSLEDKRKAFEAGMDGYLVKPVAFKTLDDMFHKLGLS</sequence>
<dbReference type="InParanoid" id="A0A0C2ZP14"/>
<keyword evidence="4" id="KW-0808">Transferase</keyword>
<dbReference type="SUPFAM" id="SSF55874">
    <property type="entry name" value="ATPase domain of HSP90 chaperone/DNA topoisomerase II/histidine kinase"/>
    <property type="match status" value="1"/>
</dbReference>
<dbReference type="InterPro" id="IPR003594">
    <property type="entry name" value="HATPase_dom"/>
</dbReference>
<dbReference type="InterPro" id="IPR029016">
    <property type="entry name" value="GAF-like_dom_sf"/>
</dbReference>
<dbReference type="InterPro" id="IPR011006">
    <property type="entry name" value="CheY-like_superfamily"/>
</dbReference>
<dbReference type="CDD" id="cd17546">
    <property type="entry name" value="REC_hyHK_CKI1_RcsC-like"/>
    <property type="match status" value="1"/>
</dbReference>
<keyword evidence="3 6" id="KW-0597">Phosphoprotein</keyword>
<evidence type="ECO:0000256" key="3">
    <source>
        <dbReference type="ARBA" id="ARBA00022553"/>
    </source>
</evidence>
<dbReference type="PRINTS" id="PR00344">
    <property type="entry name" value="BCTRLSENSOR"/>
</dbReference>
<comment type="catalytic activity">
    <reaction evidence="1">
        <text>ATP + protein L-histidine = ADP + protein N-phospho-L-histidine.</text>
        <dbReference type="EC" id="2.7.13.3"/>
    </reaction>
</comment>
<feature type="modified residue" description="4-aspartylphosphate" evidence="6">
    <location>
        <position position="1428"/>
    </location>
</feature>
<dbReference type="Pfam" id="PF01590">
    <property type="entry name" value="GAF"/>
    <property type="match status" value="1"/>
</dbReference>
<dbReference type="Pfam" id="PF00072">
    <property type="entry name" value="Response_reg"/>
    <property type="match status" value="1"/>
</dbReference>
<feature type="domain" description="Response regulatory" evidence="9">
    <location>
        <begin position="1378"/>
        <end position="1499"/>
    </location>
</feature>
<proteinExistence type="predicted"/>
<protein>
    <recommendedName>
        <fullName evidence="2">histidine kinase</fullName>
        <ecNumber evidence="2">2.7.13.3</ecNumber>
    </recommendedName>
</protein>
<dbReference type="Gene3D" id="3.30.565.10">
    <property type="entry name" value="Histidine kinase-like ATPase, C-terminal domain"/>
    <property type="match status" value="1"/>
</dbReference>
<dbReference type="GO" id="GO:0000155">
    <property type="term" value="F:phosphorelay sensor kinase activity"/>
    <property type="evidence" value="ECO:0007669"/>
    <property type="project" value="InterPro"/>
</dbReference>
<dbReference type="SMART" id="SM00448">
    <property type="entry name" value="REC"/>
    <property type="match status" value="1"/>
</dbReference>
<dbReference type="InterPro" id="IPR036097">
    <property type="entry name" value="HisK_dim/P_sf"/>
</dbReference>
<dbReference type="FunFam" id="3.30.450.40:FF:000057">
    <property type="entry name" value="Two-component system sensor molecule"/>
    <property type="match status" value="1"/>
</dbReference>
<dbReference type="PANTHER" id="PTHR43047:SF72">
    <property type="entry name" value="OSMOSENSING HISTIDINE PROTEIN KINASE SLN1"/>
    <property type="match status" value="1"/>
</dbReference>
<evidence type="ECO:0000259" key="9">
    <source>
        <dbReference type="PROSITE" id="PS50110"/>
    </source>
</evidence>
<feature type="domain" description="Histidine kinase" evidence="8">
    <location>
        <begin position="870"/>
        <end position="1129"/>
    </location>
</feature>
<dbReference type="GO" id="GO:0005886">
    <property type="term" value="C:plasma membrane"/>
    <property type="evidence" value="ECO:0007669"/>
    <property type="project" value="TreeGrafter"/>
</dbReference>
<feature type="compositionally biased region" description="Polar residues" evidence="7">
    <location>
        <begin position="69"/>
        <end position="99"/>
    </location>
</feature>
<reference evidence="11" key="2">
    <citation type="submission" date="2015-01" db="EMBL/GenBank/DDBJ databases">
        <title>Evolutionary Origins and Diversification of the Mycorrhizal Mutualists.</title>
        <authorList>
            <consortium name="DOE Joint Genome Institute"/>
            <consortium name="Mycorrhizal Genomics Consortium"/>
            <person name="Kohler A."/>
            <person name="Kuo A."/>
            <person name="Nagy L.G."/>
            <person name="Floudas D."/>
            <person name="Copeland A."/>
            <person name="Barry K.W."/>
            <person name="Cichocki N."/>
            <person name="Veneault-Fourrey C."/>
            <person name="LaButti K."/>
            <person name="Lindquist E.A."/>
            <person name="Lipzen A."/>
            <person name="Lundell T."/>
            <person name="Morin E."/>
            <person name="Murat C."/>
            <person name="Riley R."/>
            <person name="Ohm R."/>
            <person name="Sun H."/>
            <person name="Tunlid A."/>
            <person name="Henrissat B."/>
            <person name="Grigoriev I.V."/>
            <person name="Hibbett D.S."/>
            <person name="Martin F."/>
        </authorList>
    </citation>
    <scope>NUCLEOTIDE SEQUENCE [LARGE SCALE GENOMIC DNA]</scope>
    <source>
        <strain evidence="11">Foug A</strain>
    </source>
</reference>
<evidence type="ECO:0000256" key="4">
    <source>
        <dbReference type="ARBA" id="ARBA00022679"/>
    </source>
</evidence>
<dbReference type="Gene3D" id="3.30.450.40">
    <property type="match status" value="1"/>
</dbReference>
<evidence type="ECO:0000313" key="11">
    <source>
        <dbReference type="Proteomes" id="UP000053989"/>
    </source>
</evidence>
<dbReference type="InterPro" id="IPR036890">
    <property type="entry name" value="HATPase_C_sf"/>
</dbReference>
<evidence type="ECO:0000256" key="2">
    <source>
        <dbReference type="ARBA" id="ARBA00012438"/>
    </source>
</evidence>